<feature type="transmembrane region" description="Helical" evidence="1">
    <location>
        <begin position="74"/>
        <end position="94"/>
    </location>
</feature>
<sequence>MKFKKLITLASLVGLITFLLPVVTSGNQSLAPVSEHVSEYLDVPLWYLFLVWYGAFVINFLLSLVIGKGRVLQIITSIIVILLSLFGILVHFSITKELVGRSNLGLGAILYYVCVVINLFAAIMIIKGDKATSEKMN</sequence>
<feature type="transmembrane region" description="Helical" evidence="1">
    <location>
        <begin position="106"/>
        <end position="126"/>
    </location>
</feature>
<feature type="transmembrane region" description="Helical" evidence="1">
    <location>
        <begin position="45"/>
        <end position="67"/>
    </location>
</feature>
<name>A0A7X1V401_STRMT</name>
<dbReference type="EMBL" id="WIKC01000004">
    <property type="protein sequence ID" value="MQQ50456.1"/>
    <property type="molecule type" value="Genomic_DNA"/>
</dbReference>
<evidence type="ECO:0000256" key="1">
    <source>
        <dbReference type="SAM" id="Phobius"/>
    </source>
</evidence>
<dbReference type="AlphaFoldDB" id="A0A7X1V401"/>
<comment type="caution">
    <text evidence="2">The sequence shown here is derived from an EMBL/GenBank/DDBJ whole genome shotgun (WGS) entry which is preliminary data.</text>
</comment>
<gene>
    <name evidence="2" type="ORF">GEZ71_05205</name>
</gene>
<proteinExistence type="predicted"/>
<protein>
    <submittedName>
        <fullName evidence="2">Uncharacterized protein</fullName>
    </submittedName>
</protein>
<reference evidence="2 3" key="1">
    <citation type="submission" date="2019-10" db="EMBL/GenBank/DDBJ databases">
        <title>Streptococcus mitis of the oral and urogenital tracts.</title>
        <authorList>
            <person name="Price T."/>
            <person name="Mores C.R."/>
            <person name="Putonti C."/>
            <person name="Wolfe A.J."/>
        </authorList>
    </citation>
    <scope>NUCLEOTIDE SEQUENCE [LARGE SCALE GENOMIC DNA]</scope>
    <source>
        <strain evidence="2 3">SM09</strain>
    </source>
</reference>
<keyword evidence="1" id="KW-1133">Transmembrane helix</keyword>
<evidence type="ECO:0000313" key="2">
    <source>
        <dbReference type="EMBL" id="MQQ50456.1"/>
    </source>
</evidence>
<dbReference type="Proteomes" id="UP000466247">
    <property type="component" value="Unassembled WGS sequence"/>
</dbReference>
<dbReference type="RefSeq" id="WP_153199527.1">
    <property type="nucleotide sequence ID" value="NZ_CAMHZJ010000013.1"/>
</dbReference>
<accession>A0A7X1V401</accession>
<evidence type="ECO:0000313" key="3">
    <source>
        <dbReference type="Proteomes" id="UP000466247"/>
    </source>
</evidence>
<keyword evidence="1" id="KW-0812">Transmembrane</keyword>
<keyword evidence="1" id="KW-0472">Membrane</keyword>
<organism evidence="2 3">
    <name type="scientific">Streptococcus mitis</name>
    <dbReference type="NCBI Taxonomy" id="28037"/>
    <lineage>
        <taxon>Bacteria</taxon>
        <taxon>Bacillati</taxon>
        <taxon>Bacillota</taxon>
        <taxon>Bacilli</taxon>
        <taxon>Lactobacillales</taxon>
        <taxon>Streptococcaceae</taxon>
        <taxon>Streptococcus</taxon>
        <taxon>Streptococcus mitis group</taxon>
    </lineage>
</organism>